<sequence length="162" mass="17219">MKFRPKIVPGSFCTMALALTATLMVFSPQAAFSQQKHAVVPTGTIFPGETITRERVTEVLVTNPNLAPGYADDAKLVVGKVSKRTLVAGRTITVADLRDPFAVQRGAAIRITYSMGGMNLSASGTAIEDAMAGEVVRVRNRDTGVTITGTAMENGTVEVFEK</sequence>
<evidence type="ECO:0000256" key="2">
    <source>
        <dbReference type="ARBA" id="ARBA00022729"/>
    </source>
</evidence>
<dbReference type="NCBIfam" id="TIGR03170">
    <property type="entry name" value="flgA_cterm"/>
    <property type="match status" value="1"/>
</dbReference>
<dbReference type="Gene3D" id="2.30.30.760">
    <property type="match status" value="1"/>
</dbReference>
<dbReference type="CDD" id="cd11614">
    <property type="entry name" value="SAF_CpaB_FlgA_like"/>
    <property type="match status" value="1"/>
</dbReference>
<dbReference type="RefSeq" id="WP_045229790.1">
    <property type="nucleotide sequence ID" value="NZ_BBJU01000010.1"/>
</dbReference>
<dbReference type="Proteomes" id="UP000028701">
    <property type="component" value="Unassembled WGS sequence"/>
</dbReference>
<evidence type="ECO:0000256" key="1">
    <source>
        <dbReference type="ARBA" id="ARBA00004418"/>
    </source>
</evidence>
<dbReference type="InterPro" id="IPR017585">
    <property type="entry name" value="SAF_FlgA"/>
</dbReference>
<feature type="domain" description="SAF" evidence="5">
    <location>
        <begin position="36"/>
        <end position="98"/>
    </location>
</feature>
<keyword evidence="6" id="KW-0282">Flagellum</keyword>
<keyword evidence="6" id="KW-0969">Cilium</keyword>
<dbReference type="InterPro" id="IPR013974">
    <property type="entry name" value="SAF"/>
</dbReference>
<evidence type="ECO:0000259" key="5">
    <source>
        <dbReference type="SMART" id="SM00858"/>
    </source>
</evidence>
<protein>
    <recommendedName>
        <fullName evidence="4">Flagella basal body P-ring formation protein FlgA</fullName>
    </recommendedName>
</protein>
<comment type="similarity">
    <text evidence="4">Belongs to the FlgA family.</text>
</comment>
<comment type="caution">
    <text evidence="6">The sequence shown here is derived from an EMBL/GenBank/DDBJ whole genome shotgun (WGS) entry which is preliminary data.</text>
</comment>
<evidence type="ECO:0000256" key="3">
    <source>
        <dbReference type="ARBA" id="ARBA00022764"/>
    </source>
</evidence>
<reference evidence="6 7" key="1">
    <citation type="submission" date="2014-08" db="EMBL/GenBank/DDBJ databases">
        <title>Whole genome shotgun sequence of Rhizobium rubi NBRC 13261.</title>
        <authorList>
            <person name="Katano-Makiyama Y."/>
            <person name="Hosoyama A."/>
            <person name="Hashimoto M."/>
            <person name="Hosoyama Y."/>
            <person name="Noguchi M."/>
            <person name="Tsuchikane K."/>
            <person name="Uohara A."/>
            <person name="Ohji S."/>
            <person name="Ichikawa N."/>
            <person name="Kimura A."/>
            <person name="Yamazoe A."/>
            <person name="Fujita N."/>
        </authorList>
    </citation>
    <scope>NUCLEOTIDE SEQUENCE [LARGE SCALE GENOMIC DNA]</scope>
    <source>
        <strain evidence="6 7">NBRC 13261</strain>
    </source>
</reference>
<comment type="function">
    <text evidence="4">Involved in the assembly process of the P-ring formation. It may associate with FlgF on the rod constituting a structure essential for the P-ring assembly or may act as a modulator protein for the P-ring assembly.</text>
</comment>
<dbReference type="AlphaFoldDB" id="A0A081CU56"/>
<keyword evidence="6" id="KW-0966">Cell projection</keyword>
<dbReference type="EMBL" id="BBJU01000010">
    <property type="protein sequence ID" value="GAK70202.1"/>
    <property type="molecule type" value="Genomic_DNA"/>
</dbReference>
<dbReference type="PANTHER" id="PTHR36307">
    <property type="entry name" value="FLAGELLA BASAL BODY P-RING FORMATION PROTEIN FLGA"/>
    <property type="match status" value="1"/>
</dbReference>
<dbReference type="InterPro" id="IPR039246">
    <property type="entry name" value="Flagellar_FlgA"/>
</dbReference>
<feature type="chain" id="PRO_5005105645" description="Flagella basal body P-ring formation protein FlgA" evidence="4">
    <location>
        <begin position="31"/>
        <end position="162"/>
    </location>
</feature>
<evidence type="ECO:0000313" key="7">
    <source>
        <dbReference type="Proteomes" id="UP000028701"/>
    </source>
</evidence>
<dbReference type="Gene3D" id="3.90.1210.10">
    <property type="entry name" value="Antifreeze-like/N-acetylneuraminic acid synthase C-terminal domain"/>
    <property type="match status" value="1"/>
</dbReference>
<dbReference type="GO" id="GO:0044780">
    <property type="term" value="P:bacterial-type flagellum assembly"/>
    <property type="evidence" value="ECO:0007669"/>
    <property type="project" value="InterPro"/>
</dbReference>
<gene>
    <name evidence="6" type="primary">flgA</name>
    <name evidence="6" type="ORF">RRU01S_10_00410</name>
</gene>
<dbReference type="SMART" id="SM00858">
    <property type="entry name" value="SAF"/>
    <property type="match status" value="1"/>
</dbReference>
<name>A0A081CU56_9HYPH</name>
<feature type="signal peptide" evidence="4">
    <location>
        <begin position="1"/>
        <end position="30"/>
    </location>
</feature>
<evidence type="ECO:0000313" key="6">
    <source>
        <dbReference type="EMBL" id="GAK70202.1"/>
    </source>
</evidence>
<keyword evidence="2 4" id="KW-0732">Signal</keyword>
<proteinExistence type="inferred from homology"/>
<dbReference type="Pfam" id="PF13144">
    <property type="entry name" value="ChapFlgA"/>
    <property type="match status" value="1"/>
</dbReference>
<keyword evidence="3 4" id="KW-0574">Periplasm</keyword>
<comment type="subcellular location">
    <subcellularLocation>
        <location evidence="1 4">Periplasm</location>
    </subcellularLocation>
</comment>
<evidence type="ECO:0000256" key="4">
    <source>
        <dbReference type="RuleBase" id="RU362063"/>
    </source>
</evidence>
<dbReference type="GO" id="GO:0042597">
    <property type="term" value="C:periplasmic space"/>
    <property type="evidence" value="ECO:0007669"/>
    <property type="project" value="UniProtKB-SubCell"/>
</dbReference>
<accession>A0A081CU56</accession>
<dbReference type="eggNOG" id="COG1261">
    <property type="taxonomic scope" value="Bacteria"/>
</dbReference>
<dbReference type="PANTHER" id="PTHR36307:SF1">
    <property type="entry name" value="FLAGELLA BASAL BODY P-RING FORMATION PROTEIN FLGA"/>
    <property type="match status" value="1"/>
</dbReference>
<organism evidence="6 7">
    <name type="scientific">Agrobacterium rubi TR3 = NBRC 13261</name>
    <dbReference type="NCBI Taxonomy" id="1368415"/>
    <lineage>
        <taxon>Bacteria</taxon>
        <taxon>Pseudomonadati</taxon>
        <taxon>Pseudomonadota</taxon>
        <taxon>Alphaproteobacteria</taxon>
        <taxon>Hyphomicrobiales</taxon>
        <taxon>Rhizobiaceae</taxon>
        <taxon>Rhizobium/Agrobacterium group</taxon>
        <taxon>Agrobacterium</taxon>
    </lineage>
</organism>
<keyword evidence="4" id="KW-1005">Bacterial flagellum biogenesis</keyword>